<evidence type="ECO:0000256" key="3">
    <source>
        <dbReference type="ARBA" id="ARBA00022741"/>
    </source>
</evidence>
<feature type="domain" description="PLD phosphodiesterase" evidence="9">
    <location>
        <begin position="418"/>
        <end position="445"/>
    </location>
</feature>
<dbReference type="RefSeq" id="WP_169654465.1">
    <property type="nucleotide sequence ID" value="NZ_JABANE010000003.1"/>
</dbReference>
<comment type="function">
    <text evidence="7 8">Catalyzes the reversible transfer of the terminal phosphate of ATP to form a long-chain polyphosphate (polyP).</text>
</comment>
<dbReference type="GO" id="GO:0009358">
    <property type="term" value="C:polyphosphate kinase complex"/>
    <property type="evidence" value="ECO:0007669"/>
    <property type="project" value="InterPro"/>
</dbReference>
<feature type="binding site" evidence="7">
    <location>
        <position position="388"/>
    </location>
    <ligand>
        <name>Mg(2+)</name>
        <dbReference type="ChEBI" id="CHEBI:18420"/>
    </ligand>
</feature>
<accession>A0A7X9P126</accession>
<keyword evidence="5 7" id="KW-0067">ATP-binding</keyword>
<feature type="binding site" evidence="7">
    <location>
        <position position="358"/>
    </location>
    <ligand>
        <name>Mg(2+)</name>
        <dbReference type="ChEBI" id="CHEBI:18420"/>
    </ligand>
</feature>
<dbReference type="InterPro" id="IPR041108">
    <property type="entry name" value="PP_kinase_C_1"/>
</dbReference>
<dbReference type="HAMAP" id="MF_00347">
    <property type="entry name" value="Polyphosphate_kinase"/>
    <property type="match status" value="1"/>
</dbReference>
<dbReference type="InterPro" id="IPR001736">
    <property type="entry name" value="PLipase_D/transphosphatidylase"/>
</dbReference>
<evidence type="ECO:0000259" key="9">
    <source>
        <dbReference type="PROSITE" id="PS50035"/>
    </source>
</evidence>
<comment type="caution">
    <text evidence="10">The sequence shown here is derived from an EMBL/GenBank/DDBJ whole genome shotgun (WGS) entry which is preliminary data.</text>
</comment>
<dbReference type="GO" id="GO:0046872">
    <property type="term" value="F:metal ion binding"/>
    <property type="evidence" value="ECO:0007669"/>
    <property type="project" value="UniProtKB-KW"/>
</dbReference>
<dbReference type="AlphaFoldDB" id="A0A7X9P126"/>
<proteinExistence type="inferred from homology"/>
<keyword evidence="4 7" id="KW-0418">Kinase</keyword>
<evidence type="ECO:0000256" key="5">
    <source>
        <dbReference type="ARBA" id="ARBA00022840"/>
    </source>
</evidence>
<dbReference type="Pfam" id="PF13090">
    <property type="entry name" value="PP_kinase_C"/>
    <property type="match status" value="1"/>
</dbReference>
<dbReference type="Pfam" id="PF13089">
    <property type="entry name" value="PP_kinase_N"/>
    <property type="match status" value="1"/>
</dbReference>
<dbReference type="NCBIfam" id="TIGR03705">
    <property type="entry name" value="poly_P_kin"/>
    <property type="match status" value="1"/>
</dbReference>
<evidence type="ECO:0000256" key="6">
    <source>
        <dbReference type="ARBA" id="ARBA00022842"/>
    </source>
</evidence>
<feature type="active site" description="Phosphohistidine intermediate" evidence="7">
    <location>
        <position position="418"/>
    </location>
</feature>
<evidence type="ECO:0000256" key="8">
    <source>
        <dbReference type="RuleBase" id="RU003800"/>
    </source>
</evidence>
<dbReference type="PANTHER" id="PTHR30218:SF0">
    <property type="entry name" value="POLYPHOSPHATE KINASE"/>
    <property type="match status" value="1"/>
</dbReference>
<feature type="binding site" evidence="7">
    <location>
        <position position="573"/>
    </location>
    <ligand>
        <name>ATP</name>
        <dbReference type="ChEBI" id="CHEBI:30616"/>
    </ligand>
</feature>
<evidence type="ECO:0000313" key="11">
    <source>
        <dbReference type="Proteomes" id="UP000576082"/>
    </source>
</evidence>
<comment type="similarity">
    <text evidence="7 8">Belongs to the polyphosphate kinase 1 (PPK1) family.</text>
</comment>
<dbReference type="InterPro" id="IPR025200">
    <property type="entry name" value="PPK_C_dom2"/>
</dbReference>
<dbReference type="InterPro" id="IPR036832">
    <property type="entry name" value="PPK_N_dom_sf"/>
</dbReference>
<dbReference type="CDD" id="cd09167">
    <property type="entry name" value="PLDc_EcPPK1_C2_like"/>
    <property type="match status" value="1"/>
</dbReference>
<dbReference type="SUPFAM" id="SSF56024">
    <property type="entry name" value="Phospholipase D/nuclease"/>
    <property type="match status" value="2"/>
</dbReference>
<dbReference type="InterPro" id="IPR003414">
    <property type="entry name" value="PP_kinase"/>
</dbReference>
<feature type="binding site" evidence="7">
    <location>
        <position position="449"/>
    </location>
    <ligand>
        <name>ATP</name>
        <dbReference type="ChEBI" id="CHEBI:30616"/>
    </ligand>
</feature>
<feature type="binding site" evidence="7">
    <location>
        <position position="545"/>
    </location>
    <ligand>
        <name>ATP</name>
        <dbReference type="ChEBI" id="CHEBI:30616"/>
    </ligand>
</feature>
<dbReference type="SUPFAM" id="SSF143724">
    <property type="entry name" value="PHP14-like"/>
    <property type="match status" value="1"/>
</dbReference>
<evidence type="ECO:0000256" key="2">
    <source>
        <dbReference type="ARBA" id="ARBA00022679"/>
    </source>
</evidence>
<dbReference type="Gene3D" id="1.20.58.310">
    <property type="entry name" value="Polyphosphate kinase N-terminal domain"/>
    <property type="match status" value="1"/>
</dbReference>
<keyword evidence="2 7" id="KW-0808">Transferase</keyword>
<dbReference type="EC" id="2.7.4.1" evidence="7 8"/>
<evidence type="ECO:0000256" key="4">
    <source>
        <dbReference type="ARBA" id="ARBA00022777"/>
    </source>
</evidence>
<comment type="catalytic activity">
    <reaction evidence="7 8">
        <text>[phosphate](n) + ATP = [phosphate](n+1) + ADP</text>
        <dbReference type="Rhea" id="RHEA:19573"/>
        <dbReference type="Rhea" id="RHEA-COMP:9859"/>
        <dbReference type="Rhea" id="RHEA-COMP:14280"/>
        <dbReference type="ChEBI" id="CHEBI:16838"/>
        <dbReference type="ChEBI" id="CHEBI:30616"/>
        <dbReference type="ChEBI" id="CHEBI:456216"/>
        <dbReference type="EC" id="2.7.4.1"/>
    </reaction>
</comment>
<dbReference type="Pfam" id="PF02503">
    <property type="entry name" value="PP_kinase"/>
    <property type="match status" value="1"/>
</dbReference>
<dbReference type="InterPro" id="IPR024953">
    <property type="entry name" value="PP_kinase_middle"/>
</dbReference>
<dbReference type="Gene3D" id="3.30.1840.10">
    <property type="entry name" value="Polyphosphate kinase middle domain"/>
    <property type="match status" value="1"/>
</dbReference>
<dbReference type="GO" id="GO:0008976">
    <property type="term" value="F:polyphosphate kinase activity"/>
    <property type="evidence" value="ECO:0007669"/>
    <property type="project" value="UniProtKB-UniRule"/>
</dbReference>
<keyword evidence="6 7" id="KW-0460">Magnesium</keyword>
<dbReference type="InterPro" id="IPR025198">
    <property type="entry name" value="PPK_N_dom"/>
</dbReference>
<evidence type="ECO:0000313" key="10">
    <source>
        <dbReference type="EMBL" id="NME66719.1"/>
    </source>
</evidence>
<keyword evidence="7" id="KW-0479">Metal-binding</keyword>
<keyword evidence="3 7" id="KW-0547">Nucleotide-binding</keyword>
<name>A0A7X9P126_9BACT</name>
<evidence type="ECO:0000256" key="1">
    <source>
        <dbReference type="ARBA" id="ARBA00022553"/>
    </source>
</evidence>
<dbReference type="Gene3D" id="3.30.870.10">
    <property type="entry name" value="Endonuclease Chain A"/>
    <property type="match status" value="2"/>
</dbReference>
<dbReference type="PANTHER" id="PTHR30218">
    <property type="entry name" value="POLYPHOSPHATE KINASE"/>
    <property type="match status" value="1"/>
</dbReference>
<organism evidence="10 11">
    <name type="scientific">Flammeovirga aprica JL-4</name>
    <dbReference type="NCBI Taxonomy" id="694437"/>
    <lineage>
        <taxon>Bacteria</taxon>
        <taxon>Pseudomonadati</taxon>
        <taxon>Bacteroidota</taxon>
        <taxon>Cytophagia</taxon>
        <taxon>Cytophagales</taxon>
        <taxon>Flammeovirgaceae</taxon>
        <taxon>Flammeovirga</taxon>
    </lineage>
</organism>
<protein>
    <recommendedName>
        <fullName evidence="7 8">Polyphosphate kinase</fullName>
        <ecNumber evidence="7 8">2.7.4.1</ecNumber>
    </recommendedName>
    <alternativeName>
        <fullName evidence="7">ATP-polyphosphate phosphotransferase</fullName>
    </alternativeName>
    <alternativeName>
        <fullName evidence="7">Polyphosphoric acid kinase</fullName>
    </alternativeName>
</protein>
<feature type="binding site" evidence="7">
    <location>
        <position position="43"/>
    </location>
    <ligand>
        <name>ATP</name>
        <dbReference type="ChEBI" id="CHEBI:30616"/>
    </ligand>
</feature>
<comment type="cofactor">
    <cofactor evidence="7">
        <name>Mg(2+)</name>
        <dbReference type="ChEBI" id="CHEBI:18420"/>
    </cofactor>
</comment>
<keyword evidence="1 7" id="KW-0597">Phosphoprotein</keyword>
<dbReference type="GO" id="GO:0005524">
    <property type="term" value="F:ATP binding"/>
    <property type="evidence" value="ECO:0007669"/>
    <property type="project" value="UniProtKB-KW"/>
</dbReference>
<dbReference type="PIRSF" id="PIRSF015589">
    <property type="entry name" value="PP_kinase"/>
    <property type="match status" value="1"/>
</dbReference>
<dbReference type="EMBL" id="JABANE010000003">
    <property type="protein sequence ID" value="NME66719.1"/>
    <property type="molecule type" value="Genomic_DNA"/>
</dbReference>
<dbReference type="InterPro" id="IPR036830">
    <property type="entry name" value="PP_kinase_middle_dom_sf"/>
</dbReference>
<dbReference type="Pfam" id="PF17941">
    <property type="entry name" value="PP_kinase_C_1"/>
    <property type="match status" value="1"/>
</dbReference>
<sequence length="669" mass="77460">MKYTFFNRDLSWLRFNARVLQEAQDKQNPLFERIKFLAIYSSNLDEFFKVRVSDIRQIKNLDKELRKKLITKPNKLLKEIKQEVNRQGQLLGNIFRNEIIPELNALGIHIVSTNEISGQYKDFAIDFIENKLKEPLVIKDNFSTEEECLFIENEKLYLITAQPEGGIMCVKVPEESRFIELPSEDGHKIAYIDDILKVYLKETYDKVFFELKVSRDAELYIEDEYSGNLLDKIKNSLSNRNVGQITRALIDAKVDKATNEQLQTVLDINDTDIVYGGENHKMKDFFGFPNPIGDVLEHKKLPPIDPDYIKTGTSVFSVIKEKERMLHFPFESYDGILKWIEEAAEDKEVTVIKITLYRVSSDSKIAKALLRAVENGKKVFVFIETKARFDEENNIKWGKRLEDAGARVRYSFPGIKVHSKILYIEKGATNEKFAYIGTGNFNEKTASIYTDFGLLTARTALTEEVRQVFSILEGELIVPKIKNLLVSPFTSRTSFTKLVDKEIKKVKQGMEGFIFLKLNSIEDHKMIKHLYKASNEGVKIRLIVRGICCLVPGIKGQSENIEVVSIIDRFLEHSRVYIFGSGDEEKMFIGSADWMTRNIDHRIEVVAPVVEKENSQIIRDIMQMQWEDNVKGRMIDADQTNEVFTNRSSYDRGSQERIYDYLKEKNRKD</sequence>
<evidence type="ECO:0000256" key="7">
    <source>
        <dbReference type="HAMAP-Rule" id="MF_00347"/>
    </source>
</evidence>
<dbReference type="Proteomes" id="UP000576082">
    <property type="component" value="Unassembled WGS sequence"/>
</dbReference>
<reference evidence="10 11" key="1">
    <citation type="submission" date="2020-04" db="EMBL/GenBank/DDBJ databases">
        <title>Flammeovirga sp. SR4, a novel species isolated from seawater.</title>
        <authorList>
            <person name="Wang X."/>
        </authorList>
    </citation>
    <scope>NUCLEOTIDE SEQUENCE [LARGE SCALE GENOMIC DNA]</scope>
    <source>
        <strain evidence="10 11">ATCC 23126</strain>
    </source>
</reference>
<comment type="PTM">
    <text evidence="7 8">An intermediate of this reaction is the autophosphorylated ppk in which a phosphate is covalently linked to a histidine residue through a N-P bond.</text>
</comment>
<dbReference type="NCBIfam" id="NF003917">
    <property type="entry name" value="PRK05443.1-1"/>
    <property type="match status" value="1"/>
</dbReference>
<gene>
    <name evidence="10" type="primary">ppk1</name>
    <name evidence="7" type="synonym">ppk</name>
    <name evidence="10" type="ORF">HHU12_01965</name>
</gene>
<dbReference type="PROSITE" id="PS50035">
    <property type="entry name" value="PLD"/>
    <property type="match status" value="1"/>
</dbReference>
<keyword evidence="11" id="KW-1185">Reference proteome</keyword>
<dbReference type="GO" id="GO:0006799">
    <property type="term" value="P:polyphosphate biosynthetic process"/>
    <property type="evidence" value="ECO:0007669"/>
    <property type="project" value="UniProtKB-UniRule"/>
</dbReference>
<dbReference type="SUPFAM" id="SSF140356">
    <property type="entry name" value="PPK N-terminal domain-like"/>
    <property type="match status" value="1"/>
</dbReference>